<dbReference type="Pfam" id="PF00703">
    <property type="entry name" value="Glyco_hydro_2"/>
    <property type="match status" value="1"/>
</dbReference>
<proteinExistence type="inferred from homology"/>
<dbReference type="GO" id="GO:0005975">
    <property type="term" value="P:carbohydrate metabolic process"/>
    <property type="evidence" value="ECO:0007669"/>
    <property type="project" value="InterPro"/>
</dbReference>
<dbReference type="PROSITE" id="PS50022">
    <property type="entry name" value="FA58C_3"/>
    <property type="match status" value="2"/>
</dbReference>
<comment type="similarity">
    <text evidence="1">Belongs to the glycosyl hydrolase 2 family.</text>
</comment>
<name>A0A7I8D687_9FIRM</name>
<dbReference type="InterPro" id="IPR041351">
    <property type="entry name" value="Ig_GlcNase"/>
</dbReference>
<dbReference type="EMBL" id="AP023321">
    <property type="protein sequence ID" value="BCI61555.1"/>
    <property type="molecule type" value="Genomic_DNA"/>
</dbReference>
<feature type="domain" description="F5/8 type C" evidence="6">
    <location>
        <begin position="207"/>
        <end position="328"/>
    </location>
</feature>
<feature type="region of interest" description="Disordered" evidence="4">
    <location>
        <begin position="69"/>
        <end position="98"/>
    </location>
</feature>
<dbReference type="InterPro" id="IPR008979">
    <property type="entry name" value="Galactose-bd-like_sf"/>
</dbReference>
<dbReference type="SUPFAM" id="SSF51445">
    <property type="entry name" value="(Trans)glycosidases"/>
    <property type="match status" value="1"/>
</dbReference>
<dbReference type="SUPFAM" id="SSF49785">
    <property type="entry name" value="Galactose-binding domain-like"/>
    <property type="match status" value="3"/>
</dbReference>
<dbReference type="InterPro" id="IPR043534">
    <property type="entry name" value="EBDG/EBM"/>
</dbReference>
<dbReference type="Gene3D" id="2.60.40.10">
    <property type="entry name" value="Immunoglobulins"/>
    <property type="match status" value="2"/>
</dbReference>
<gene>
    <name evidence="7" type="ORF">C12CBH8_21940</name>
</gene>
<dbReference type="InterPro" id="IPR036156">
    <property type="entry name" value="Beta-gal/glucu_dom_sf"/>
</dbReference>
<dbReference type="Pfam" id="PF18368">
    <property type="entry name" value="Ig_GlcNase"/>
    <property type="match status" value="1"/>
</dbReference>
<dbReference type="Gene3D" id="2.60.120.260">
    <property type="entry name" value="Galactose-binding domain-like"/>
    <property type="match status" value="3"/>
</dbReference>
<keyword evidence="5" id="KW-0732">Signal</keyword>
<evidence type="ECO:0000256" key="2">
    <source>
        <dbReference type="ARBA" id="ARBA00022801"/>
    </source>
</evidence>
<protein>
    <recommendedName>
        <fullName evidence="6">F5/8 type C domain-containing protein</fullName>
    </recommendedName>
</protein>
<dbReference type="InterPro" id="IPR006102">
    <property type="entry name" value="Ig-like_GH2"/>
</dbReference>
<keyword evidence="2" id="KW-0378">Hydrolase</keyword>
<feature type="chain" id="PRO_5030944098" description="F5/8 type C domain-containing protein" evidence="5">
    <location>
        <begin position="40"/>
        <end position="1417"/>
    </location>
</feature>
<dbReference type="InterPro" id="IPR054593">
    <property type="entry name" value="Beta-mannosidase-like_N2"/>
</dbReference>
<keyword evidence="3" id="KW-0326">Glycosidase</keyword>
<dbReference type="InterPro" id="IPR017853">
    <property type="entry name" value="GH"/>
</dbReference>
<sequence length="1417" mass="157959">MKLGKTGQKRSFQTRGLAVLLSAVMAASALIGSIGAVSAAETEDKGENLALHKDVLASTVEKAEHDAPLAVDGDNGTRWASAEWNPYPGTEDKKGNDPQWFQVDLGQLETVSRVTLSWETAYSNVYRIQVSQDGEDWTTVYNTFKGDGGIDDIFFAPQKARYVRMIGTARGTFYGYSLYEFEVYGPKNSAQGTKAEVSSNEEQAGNLTDGDTSTAWTSAEKTGQSATVDLGDERTVGSVILDWGENYASSYAVYISDDNASWKQVYTTDRGQGGREIVNIAPLENTHYAVNNEENVYVAQQSARYIRVVPTAGNGDSYAINEIEVYGNPTEEEVAVNDDTIKEDMSLNDGWTLARAPDVTATAQEISSVGFDDSSWIPATVPGTVLTSYYEAGLIDDPYYSDNMDQLDQDYYNVDYWYRKDVEIPADYAGQRMLLNFDAINWQSDIFINGQKVGIMRGAFDQGEFDVSQYLIPGETNTIAVNVHIYPTATQETDWTPNFICSGGWDWMPPIPGRNIGIYKDVYLSTKKEVSVDAPFVVTDLPLPDTDSADIRVSTDLVNDSSKDITGTLKGVIQPVGVDDAAPITFEKEITIPAYTTSAVTVDQEDFPQLHVEDPLLWWPNGYGDQNLYNMNLSFEIDGKVSDVQNFNFGIREYSYDYALTTEVEEGEEPYDMQISCNGVRILCKGGNWGMPDAMLSWDDEDYDTAVKMHKDMNFNMIRTWHGTSDFEAFYDACDKYGIMVYEDFWLNGFLTPKDCGSFLDNAEIKFERLRNRACIALWCGENEATPPWPLEVLLPELAEKMDDSRMYIQRSNKAITNGEIEIDSEMSGGITYAVMDPSWYFEQAKQSLGFVTEIGTPVVPNVETMESMMDEEDLWPVRDPDGSWGKKINDMWQYHDLGGSSDIGNKGAEKYLDEIDKRYGVAQNVEEFCTLAQMLNLETNKAMFEAWNQEMWENSSGLLLWMSQSAWPSTVWQTYDSSFDVNGAYFGCKVGSEPIHIQWSALDNEVKIINNTTDVLNPVVASAYIYDMNGVQKADIHATLAAAANDDTLAFDLTDTLEDAAFAGITDVSFIKLTLRDIDGNLLSENFYWRNKDGSTNYTAMQEIPEVELTASDFSEETVDGHTTMIVTLKNDTDSVAVMTRLKVMQKKSAERVLPTYYSDNYFALLPGESKTVTVEFDEEDTNGQEAILQMEGFNTIVKGINGEAVTEPEPEPTATITSDKTEYEVEEPITMTIVTQKEVERVGLYNENGKGMGLSNITSRLNKEGMKEWTVTMTVGTAGRDRTFDLYLRQNGQWTDSYANLVVSIGVTPVDPEVTPAIYEAFFDVDSAVVNEPFTAKVETSTSIAKLGIKNERGKWITHEVLGYTDEGDKRIWEVSLSVGSVGNRIFSFTGYDADNTMLDYTVEDSIVIQKANTP</sequence>
<evidence type="ECO:0000256" key="5">
    <source>
        <dbReference type="SAM" id="SignalP"/>
    </source>
</evidence>
<organism evidence="7 8">
    <name type="scientific">Solibaculum mannosilyticum</name>
    <dbReference type="NCBI Taxonomy" id="2780922"/>
    <lineage>
        <taxon>Bacteria</taxon>
        <taxon>Bacillati</taxon>
        <taxon>Bacillota</taxon>
        <taxon>Clostridia</taxon>
        <taxon>Eubacteriales</taxon>
        <taxon>Oscillospiraceae</taxon>
        <taxon>Solibaculum</taxon>
    </lineage>
</organism>
<dbReference type="SUPFAM" id="SSF49303">
    <property type="entry name" value="beta-Galactosidase/glucuronidase domain"/>
    <property type="match status" value="3"/>
</dbReference>
<dbReference type="GO" id="GO:0004553">
    <property type="term" value="F:hydrolase activity, hydrolyzing O-glycosyl compounds"/>
    <property type="evidence" value="ECO:0007669"/>
    <property type="project" value="InterPro"/>
</dbReference>
<dbReference type="InterPro" id="IPR000421">
    <property type="entry name" value="FA58C"/>
</dbReference>
<dbReference type="Gene3D" id="3.20.20.80">
    <property type="entry name" value="Glycosidases"/>
    <property type="match status" value="1"/>
</dbReference>
<dbReference type="PANTHER" id="PTHR43536">
    <property type="entry name" value="MANNOSYLGLYCOPROTEIN ENDO-BETA-MANNOSIDASE"/>
    <property type="match status" value="1"/>
</dbReference>
<reference evidence="8" key="1">
    <citation type="submission" date="2020-07" db="EMBL/GenBank/DDBJ databases">
        <title>Complete genome sequencing of Clostridia bacterium strain 12CBH8.</title>
        <authorList>
            <person name="Sakamoto M."/>
            <person name="Murakami T."/>
            <person name="Mori H."/>
        </authorList>
    </citation>
    <scope>NUCLEOTIDE SEQUENCE [LARGE SCALE GENOMIC DNA]</scope>
    <source>
        <strain evidence="8">12CBH8</strain>
    </source>
</reference>
<dbReference type="SMART" id="SM00231">
    <property type="entry name" value="FA58C"/>
    <property type="match status" value="1"/>
</dbReference>
<feature type="signal peptide" evidence="5">
    <location>
        <begin position="1"/>
        <end position="39"/>
    </location>
</feature>
<dbReference type="InterPro" id="IPR013783">
    <property type="entry name" value="Ig-like_fold"/>
</dbReference>
<evidence type="ECO:0000256" key="4">
    <source>
        <dbReference type="SAM" id="MobiDB-lite"/>
    </source>
</evidence>
<evidence type="ECO:0000313" key="7">
    <source>
        <dbReference type="EMBL" id="BCI61555.1"/>
    </source>
</evidence>
<feature type="region of interest" description="Disordered" evidence="4">
    <location>
        <begin position="190"/>
        <end position="213"/>
    </location>
</feature>
<dbReference type="KEGG" id="sman:C12CBH8_21940"/>
<evidence type="ECO:0000256" key="3">
    <source>
        <dbReference type="ARBA" id="ARBA00023295"/>
    </source>
</evidence>
<evidence type="ECO:0000259" key="6">
    <source>
        <dbReference type="PROSITE" id="PS50022"/>
    </source>
</evidence>
<accession>A0A7I8D687</accession>
<feature type="domain" description="F5/8 type C" evidence="6">
    <location>
        <begin position="38"/>
        <end position="186"/>
    </location>
</feature>
<dbReference type="Pfam" id="PF00754">
    <property type="entry name" value="F5_F8_type_C"/>
    <property type="match status" value="2"/>
</dbReference>
<evidence type="ECO:0000313" key="8">
    <source>
        <dbReference type="Proteomes" id="UP000593890"/>
    </source>
</evidence>
<dbReference type="RefSeq" id="WP_215533260.1">
    <property type="nucleotide sequence ID" value="NZ_AP023321.1"/>
</dbReference>
<dbReference type="Pfam" id="PF22666">
    <property type="entry name" value="Glyco_hydro_2_N2"/>
    <property type="match status" value="1"/>
</dbReference>
<keyword evidence="8" id="KW-1185">Reference proteome</keyword>
<dbReference type="PANTHER" id="PTHR43536:SF1">
    <property type="entry name" value="MANNOSYLGLYCOPROTEIN ENDO-BETA-MANNOSIDASE"/>
    <property type="match status" value="1"/>
</dbReference>
<evidence type="ECO:0000256" key="1">
    <source>
        <dbReference type="ARBA" id="ARBA00007401"/>
    </source>
</evidence>
<dbReference type="Proteomes" id="UP000593890">
    <property type="component" value="Chromosome"/>
</dbReference>